<accession>X1U3G0</accession>
<proteinExistence type="predicted"/>
<dbReference type="EMBL" id="BARW01027037">
    <property type="protein sequence ID" value="GAJ12019.1"/>
    <property type="molecule type" value="Genomic_DNA"/>
</dbReference>
<dbReference type="AlphaFoldDB" id="X1U3G0"/>
<protein>
    <submittedName>
        <fullName evidence="1">Uncharacterized protein</fullName>
    </submittedName>
</protein>
<reference evidence="1" key="1">
    <citation type="journal article" date="2014" name="Front. Microbiol.">
        <title>High frequency of phylogenetically diverse reductive dehalogenase-homologous genes in deep subseafloor sedimentary metagenomes.</title>
        <authorList>
            <person name="Kawai M."/>
            <person name="Futagami T."/>
            <person name="Toyoda A."/>
            <person name="Takaki Y."/>
            <person name="Nishi S."/>
            <person name="Hori S."/>
            <person name="Arai W."/>
            <person name="Tsubouchi T."/>
            <person name="Morono Y."/>
            <person name="Uchiyama I."/>
            <person name="Ito T."/>
            <person name="Fujiyama A."/>
            <person name="Inagaki F."/>
            <person name="Takami H."/>
        </authorList>
    </citation>
    <scope>NUCLEOTIDE SEQUENCE</scope>
    <source>
        <strain evidence="1">Expedition CK06-06</strain>
    </source>
</reference>
<feature type="non-terminal residue" evidence="1">
    <location>
        <position position="131"/>
    </location>
</feature>
<comment type="caution">
    <text evidence="1">The sequence shown here is derived from an EMBL/GenBank/DDBJ whole genome shotgun (WGS) entry which is preliminary data.</text>
</comment>
<organism evidence="1">
    <name type="scientific">marine sediment metagenome</name>
    <dbReference type="NCBI Taxonomy" id="412755"/>
    <lineage>
        <taxon>unclassified sequences</taxon>
        <taxon>metagenomes</taxon>
        <taxon>ecological metagenomes</taxon>
    </lineage>
</organism>
<sequence length="131" mass="15195">MDKQAAINLISNTFNCPFDENRFSNFARNLLNDIDESKTFAYHGTYIPDSFKNHIKKYKRLGKYKDPEGNALDVLIVHLERETALERARTMQRNFIAWYLNGGRGDVLRDAALVAFASPDLDDWRFSYVPD</sequence>
<gene>
    <name evidence="1" type="ORF">S12H4_43959</name>
</gene>
<name>X1U3G0_9ZZZZ</name>
<evidence type="ECO:0000313" key="1">
    <source>
        <dbReference type="EMBL" id="GAJ12019.1"/>
    </source>
</evidence>